<dbReference type="EMBL" id="JACBZD010000001">
    <property type="protein sequence ID" value="NYI04782.1"/>
    <property type="molecule type" value="Genomic_DNA"/>
</dbReference>
<evidence type="ECO:0000259" key="7">
    <source>
        <dbReference type="SMART" id="SM00644"/>
    </source>
</evidence>
<organism evidence="8 9">
    <name type="scientific">Allostreptomyces psammosilenae</name>
    <dbReference type="NCBI Taxonomy" id="1892865"/>
    <lineage>
        <taxon>Bacteria</taxon>
        <taxon>Bacillati</taxon>
        <taxon>Actinomycetota</taxon>
        <taxon>Actinomycetes</taxon>
        <taxon>Kitasatosporales</taxon>
        <taxon>Streptomycetaceae</taxon>
        <taxon>Allostreptomyces</taxon>
    </lineage>
</organism>
<dbReference type="SUPFAM" id="SSF55846">
    <property type="entry name" value="N-acetylmuramoyl-L-alanine amidase-like"/>
    <property type="match status" value="1"/>
</dbReference>
<proteinExistence type="predicted"/>
<dbReference type="InterPro" id="IPR036505">
    <property type="entry name" value="Amidase/PGRP_sf"/>
</dbReference>
<dbReference type="PANTHER" id="PTHR30417">
    <property type="entry name" value="N-ACETYLMURAMOYL-L-ALANINE AMIDASE AMID"/>
    <property type="match status" value="1"/>
</dbReference>
<evidence type="ECO:0000256" key="1">
    <source>
        <dbReference type="ARBA" id="ARBA00001561"/>
    </source>
</evidence>
<feature type="region of interest" description="Disordered" evidence="5">
    <location>
        <begin position="40"/>
        <end position="59"/>
    </location>
</feature>
<dbReference type="Gene3D" id="1.10.530.10">
    <property type="match status" value="1"/>
</dbReference>
<keyword evidence="4" id="KW-0961">Cell wall biogenesis/degradation</keyword>
<dbReference type="GO" id="GO:0009254">
    <property type="term" value="P:peptidoglycan turnover"/>
    <property type="evidence" value="ECO:0007669"/>
    <property type="project" value="TreeGrafter"/>
</dbReference>
<accession>A0A853A2P2</accession>
<dbReference type="FunFam" id="3.40.80.10:FF:000006">
    <property type="entry name" value="N-acetylmuramoyl-L-alanine amidase"/>
    <property type="match status" value="1"/>
</dbReference>
<dbReference type="SUPFAM" id="SSF53955">
    <property type="entry name" value="Lysozyme-like"/>
    <property type="match status" value="1"/>
</dbReference>
<feature type="compositionally biased region" description="Low complexity" evidence="5">
    <location>
        <begin position="139"/>
        <end position="160"/>
    </location>
</feature>
<evidence type="ECO:0000313" key="9">
    <source>
        <dbReference type="Proteomes" id="UP000567795"/>
    </source>
</evidence>
<evidence type="ECO:0000256" key="5">
    <source>
        <dbReference type="SAM" id="MobiDB-lite"/>
    </source>
</evidence>
<dbReference type="Gene3D" id="3.40.80.10">
    <property type="entry name" value="Peptidoglycan recognition protein-like"/>
    <property type="match status" value="1"/>
</dbReference>
<reference evidence="8 9" key="1">
    <citation type="submission" date="2020-07" db="EMBL/GenBank/DDBJ databases">
        <title>Sequencing the genomes of 1000 actinobacteria strains.</title>
        <authorList>
            <person name="Klenk H.-P."/>
        </authorList>
    </citation>
    <scope>NUCLEOTIDE SEQUENCE [LARGE SCALE GENOMIC DNA]</scope>
    <source>
        <strain evidence="8 9">DSM 42178</strain>
    </source>
</reference>
<dbReference type="Pfam" id="PF01510">
    <property type="entry name" value="Amidase_2"/>
    <property type="match status" value="1"/>
</dbReference>
<dbReference type="AlphaFoldDB" id="A0A853A2P2"/>
<keyword evidence="3" id="KW-0378">Hydrolase</keyword>
<keyword evidence="9" id="KW-1185">Reference proteome</keyword>
<gene>
    <name evidence="8" type="ORF">FHU37_001725</name>
</gene>
<dbReference type="GO" id="GO:0009253">
    <property type="term" value="P:peptidoglycan catabolic process"/>
    <property type="evidence" value="ECO:0007669"/>
    <property type="project" value="InterPro"/>
</dbReference>
<name>A0A853A2P2_9ACTN</name>
<dbReference type="Proteomes" id="UP000567795">
    <property type="component" value="Unassembled WGS sequence"/>
</dbReference>
<evidence type="ECO:0000256" key="3">
    <source>
        <dbReference type="ARBA" id="ARBA00022801"/>
    </source>
</evidence>
<feature type="domain" description="N-acetylmuramoyl-L-alanine amidase" evidence="7">
    <location>
        <begin position="307"/>
        <end position="444"/>
    </location>
</feature>
<dbReference type="EC" id="3.5.1.28" evidence="2"/>
<comment type="catalytic activity">
    <reaction evidence="1">
        <text>Hydrolyzes the link between N-acetylmuramoyl residues and L-amino acid residues in certain cell-wall glycopeptides.</text>
        <dbReference type="EC" id="3.5.1.28"/>
    </reaction>
</comment>
<comment type="caution">
    <text evidence="8">The sequence shown here is derived from an EMBL/GenBank/DDBJ whole genome shotgun (WGS) entry which is preliminary data.</text>
</comment>
<dbReference type="InterPro" id="IPR023346">
    <property type="entry name" value="Lysozyme-like_dom_sf"/>
</dbReference>
<dbReference type="CDD" id="cd06583">
    <property type="entry name" value="PGRP"/>
    <property type="match status" value="1"/>
</dbReference>
<feature type="compositionally biased region" description="Basic and acidic residues" evidence="5">
    <location>
        <begin position="118"/>
        <end position="138"/>
    </location>
</feature>
<feature type="region of interest" description="Disordered" evidence="5">
    <location>
        <begin position="118"/>
        <end position="164"/>
    </location>
</feature>
<dbReference type="SMART" id="SM00644">
    <property type="entry name" value="Ami_2"/>
    <property type="match status" value="1"/>
</dbReference>
<evidence type="ECO:0000256" key="4">
    <source>
        <dbReference type="ARBA" id="ARBA00023316"/>
    </source>
</evidence>
<dbReference type="RefSeq" id="WP_179813630.1">
    <property type="nucleotide sequence ID" value="NZ_JACBZD010000001.1"/>
</dbReference>
<keyword evidence="6" id="KW-0732">Signal</keyword>
<dbReference type="PANTHER" id="PTHR30417:SF1">
    <property type="entry name" value="N-ACETYLMURAMOYL-L-ALANINE AMIDASE AMID"/>
    <property type="match status" value="1"/>
</dbReference>
<protein>
    <recommendedName>
        <fullName evidence="2">N-acetylmuramoyl-L-alanine amidase</fullName>
        <ecNumber evidence="2">3.5.1.28</ecNumber>
    </recommendedName>
</protein>
<dbReference type="GO" id="GO:0008745">
    <property type="term" value="F:N-acetylmuramoyl-L-alanine amidase activity"/>
    <property type="evidence" value="ECO:0007669"/>
    <property type="project" value="UniProtKB-EC"/>
</dbReference>
<feature type="chain" id="PRO_5038438541" description="N-acetylmuramoyl-L-alanine amidase" evidence="6">
    <location>
        <begin position="38"/>
        <end position="686"/>
    </location>
</feature>
<feature type="region of interest" description="Disordered" evidence="5">
    <location>
        <begin position="1"/>
        <end position="22"/>
    </location>
</feature>
<sequence length="686" mass="72758">MRPPAPRPRTTGSPPHARRRRPATTLAAALLALAALAAPGSTATAGTAPGPAGENAPAEGRQADFAAASAATGVPTAVLLGVAYLESRWDAHQGTPSTDAGYGPMHLTDPAAALAATGHHDGAEDPRGDDARPLRPDEQPTGTTDPTGTTEAAGADTAAEVPPTLRTAATLTGLPPERLRTDPAANILGGAALLAHHQRELGLPGSDDPGRWYAAVARYAGASDAPTARWFADEVYATIRAGAARTTDDGHAVTLPAHPEVAPDRAQLDALDLPAGRTGPTECPPTLPCEWIPAPYQVLDGDDYGNHDQADRPESQKISHIVIHDTETSYDGTIRLVQDPAYVSWHYTLRSRDGHVAQHVPTEDVAWHAGNWYVNAKSIGLEHEGFLAQGGAWYTEAMYRASARLVRYLAHTHDIPLDRAHIVGHDNVPGTTPSTVAGMHEDPGPYWDWAHYFDLLGAPLHRAGPADSGSVVILPDFATHTVPYTGCAPARPLDPCPEQGSGSVLLRTAPRHDAPLVTDVGKRPGGATMSVHDHSARASTGQHFAVAERRGDWTAIWYLGQKAWLHNPAQAPTALPSRDVRVTPAPGRTSIPVFGRAYPEAAAYPAGVPAQPLTPMQYQLPAGQVYTAGPEVAGEYYRAVTFDTAGHQVVRGTQEYRQIQFGHRFYFVRAEDVVVLPAPGTPALEH</sequence>
<dbReference type="InterPro" id="IPR051206">
    <property type="entry name" value="NAMLAA_amidase_2"/>
</dbReference>
<feature type="signal peptide" evidence="6">
    <location>
        <begin position="1"/>
        <end position="37"/>
    </location>
</feature>
<dbReference type="GO" id="GO:0071555">
    <property type="term" value="P:cell wall organization"/>
    <property type="evidence" value="ECO:0007669"/>
    <property type="project" value="UniProtKB-KW"/>
</dbReference>
<evidence type="ECO:0000256" key="2">
    <source>
        <dbReference type="ARBA" id="ARBA00011901"/>
    </source>
</evidence>
<evidence type="ECO:0000256" key="6">
    <source>
        <dbReference type="SAM" id="SignalP"/>
    </source>
</evidence>
<feature type="region of interest" description="Disordered" evidence="5">
    <location>
        <begin position="515"/>
        <end position="536"/>
    </location>
</feature>
<dbReference type="InterPro" id="IPR002502">
    <property type="entry name" value="Amidase_domain"/>
</dbReference>
<evidence type="ECO:0000313" key="8">
    <source>
        <dbReference type="EMBL" id="NYI04782.1"/>
    </source>
</evidence>